<protein>
    <submittedName>
        <fullName evidence="1">Uncharacterized protein</fullName>
    </submittedName>
</protein>
<evidence type="ECO:0000313" key="1">
    <source>
        <dbReference type="EMBL" id="JAH14760.1"/>
    </source>
</evidence>
<reference evidence="1" key="1">
    <citation type="submission" date="2014-11" db="EMBL/GenBank/DDBJ databases">
        <authorList>
            <person name="Amaro Gonzalez C."/>
        </authorList>
    </citation>
    <scope>NUCLEOTIDE SEQUENCE</scope>
</reference>
<dbReference type="AlphaFoldDB" id="A0A0E9QEL9"/>
<reference evidence="1" key="2">
    <citation type="journal article" date="2015" name="Fish Shellfish Immunol.">
        <title>Early steps in the European eel (Anguilla anguilla)-Vibrio vulnificus interaction in the gills: Role of the RtxA13 toxin.</title>
        <authorList>
            <person name="Callol A."/>
            <person name="Pajuelo D."/>
            <person name="Ebbesson L."/>
            <person name="Teles M."/>
            <person name="MacKenzie S."/>
            <person name="Amaro C."/>
        </authorList>
    </citation>
    <scope>NUCLEOTIDE SEQUENCE</scope>
</reference>
<accession>A0A0E9QEL9</accession>
<organism evidence="1">
    <name type="scientific">Anguilla anguilla</name>
    <name type="common">European freshwater eel</name>
    <name type="synonym">Muraena anguilla</name>
    <dbReference type="NCBI Taxonomy" id="7936"/>
    <lineage>
        <taxon>Eukaryota</taxon>
        <taxon>Metazoa</taxon>
        <taxon>Chordata</taxon>
        <taxon>Craniata</taxon>
        <taxon>Vertebrata</taxon>
        <taxon>Euteleostomi</taxon>
        <taxon>Actinopterygii</taxon>
        <taxon>Neopterygii</taxon>
        <taxon>Teleostei</taxon>
        <taxon>Anguilliformes</taxon>
        <taxon>Anguillidae</taxon>
        <taxon>Anguilla</taxon>
    </lineage>
</organism>
<name>A0A0E9QEL9_ANGAN</name>
<sequence>MLGTQNLLLENPEPPS</sequence>
<dbReference type="EMBL" id="GBXM01093817">
    <property type="protein sequence ID" value="JAH14760.1"/>
    <property type="molecule type" value="Transcribed_RNA"/>
</dbReference>
<proteinExistence type="predicted"/>